<proteinExistence type="predicted"/>
<feature type="region of interest" description="Disordered" evidence="1">
    <location>
        <begin position="164"/>
        <end position="225"/>
    </location>
</feature>
<feature type="compositionally biased region" description="Polar residues" evidence="1">
    <location>
        <begin position="117"/>
        <end position="128"/>
    </location>
</feature>
<comment type="caution">
    <text evidence="2">The sequence shown here is derived from an EMBL/GenBank/DDBJ whole genome shotgun (WGS) entry which is preliminary data.</text>
</comment>
<evidence type="ECO:0000313" key="3">
    <source>
        <dbReference type="Proteomes" id="UP001417504"/>
    </source>
</evidence>
<dbReference type="AlphaFoldDB" id="A0AAP0K5Z5"/>
<feature type="compositionally biased region" description="Low complexity" evidence="1">
    <location>
        <begin position="182"/>
        <end position="202"/>
    </location>
</feature>
<reference evidence="2 3" key="1">
    <citation type="submission" date="2024-01" db="EMBL/GenBank/DDBJ databases">
        <title>Genome assemblies of Stephania.</title>
        <authorList>
            <person name="Yang L."/>
        </authorList>
    </citation>
    <scope>NUCLEOTIDE SEQUENCE [LARGE SCALE GENOMIC DNA]</scope>
    <source>
        <strain evidence="2">QJT</strain>
        <tissue evidence="2">Leaf</tissue>
    </source>
</reference>
<sequence>MLGRNYASSFGDGSGGRSSRRSGGCRDRPSRDLDRSLLRSPADDAEPQQRQEQLIPQQLAKQQLAYYQQLFVQQMISQQPHQSQLYQYSRAPYAQHPHQAPLLQPSGPSLFGPDDPTTLQAYSSQLASQLPPPIAGRVTSRESTHASPSHQQYYQHVPITSFDSSMHVSPSRSHDHVEHASHSSNTSSHPSSEPSISGASRRSQQDDEPARAPRRRSNDDRGAGRVFLTVKTTKEFGTFLHPSSEVSKQMTRIYKFDLHKNGYCWDIVPNHIKEQL</sequence>
<feature type="compositionally biased region" description="Basic and acidic residues" evidence="1">
    <location>
        <begin position="24"/>
        <end position="37"/>
    </location>
</feature>
<keyword evidence="3" id="KW-1185">Reference proteome</keyword>
<protein>
    <submittedName>
        <fullName evidence="2">Uncharacterized protein</fullName>
    </submittedName>
</protein>
<organism evidence="2 3">
    <name type="scientific">Stephania japonica</name>
    <dbReference type="NCBI Taxonomy" id="461633"/>
    <lineage>
        <taxon>Eukaryota</taxon>
        <taxon>Viridiplantae</taxon>
        <taxon>Streptophyta</taxon>
        <taxon>Embryophyta</taxon>
        <taxon>Tracheophyta</taxon>
        <taxon>Spermatophyta</taxon>
        <taxon>Magnoliopsida</taxon>
        <taxon>Ranunculales</taxon>
        <taxon>Menispermaceae</taxon>
        <taxon>Menispermoideae</taxon>
        <taxon>Cissampelideae</taxon>
        <taxon>Stephania</taxon>
    </lineage>
</organism>
<evidence type="ECO:0000313" key="2">
    <source>
        <dbReference type="EMBL" id="KAK9145970.1"/>
    </source>
</evidence>
<dbReference type="EMBL" id="JBBNAE010000002">
    <property type="protein sequence ID" value="KAK9145970.1"/>
    <property type="molecule type" value="Genomic_DNA"/>
</dbReference>
<feature type="region of interest" description="Disordered" evidence="1">
    <location>
        <begin position="98"/>
        <end position="151"/>
    </location>
</feature>
<feature type="compositionally biased region" description="Basic and acidic residues" evidence="1">
    <location>
        <begin position="203"/>
        <end position="223"/>
    </location>
</feature>
<gene>
    <name evidence="2" type="ORF">Sjap_005873</name>
</gene>
<name>A0AAP0K5Z5_9MAGN</name>
<accession>A0AAP0K5Z5</accession>
<feature type="region of interest" description="Disordered" evidence="1">
    <location>
        <begin position="1"/>
        <end position="52"/>
    </location>
</feature>
<evidence type="ECO:0000256" key="1">
    <source>
        <dbReference type="SAM" id="MobiDB-lite"/>
    </source>
</evidence>
<feature type="compositionally biased region" description="Basic and acidic residues" evidence="1">
    <location>
        <begin position="172"/>
        <end position="181"/>
    </location>
</feature>
<dbReference type="Proteomes" id="UP001417504">
    <property type="component" value="Unassembled WGS sequence"/>
</dbReference>